<gene>
    <name evidence="3" type="ORF">ASJ82_01330</name>
    <name evidence="4" type="ORF">MSCUN_13050</name>
</gene>
<organism evidence="3 5">
    <name type="scientific">Methanosphaera cuniculi</name>
    <dbReference type="NCBI Taxonomy" id="1077256"/>
    <lineage>
        <taxon>Archaea</taxon>
        <taxon>Methanobacteriati</taxon>
        <taxon>Methanobacteriota</taxon>
        <taxon>Methanomada group</taxon>
        <taxon>Methanobacteria</taxon>
        <taxon>Methanobacteriales</taxon>
        <taxon>Methanobacteriaceae</taxon>
        <taxon>Methanosphaera</taxon>
    </lineage>
</organism>
<sequence>MAISDRVVSLSKYMVTLPKTKISVFIIIILSFLTGAIADCIIPGIPLNEIVYLFIAGGAGGFFLFGLPTIISGTIIHSSVNSLKKRHMKLKQAMFLALVGMFFVCLIYIIGVIISIFIPIQIDSVLLLATLFIFAIEALILWSTSNIKYYQGVLIAVIQPLLILSMNVLVNYFEVATSGSMVLALYTKAIVGAILLAIAIYAFIAIIQSPIKNNLGVGGLELLSLFIAQVSEGSNALETVFDEMGEEITTSVGIISFKTMDGNIKANYISPCIHPGPVGSIGGGNLPTIIANKLDDFTIVAHGAATHDFNPVAQKELDKIVEKIDEALPNMQYKDSASKFQRVEYEDAKIGVQFFNDGCLELTTFAPNPGDDIDYGVGLSLMYETKALTGVRDVIFVDCHNCLNGNWERLLAGHKRVYELEQAVAKIQKPSMHPIRVGCSYDPIDEIAVRDGIGESGLKVMITEVDNQLMLYLVYDGNNMKQHFREELMDEIHEKYPQIDMMEVMTTDTHLVNTISGGGVTVGTRSSDILIDKTLHLIGEALDDLSDVFVATDTVHVNLKTFGPNHTTELVTTIASVVSVSKLLAPVIFITAIILVTIWIF</sequence>
<dbReference type="AlphaFoldDB" id="A0A2A2HFR4"/>
<keyword evidence="1" id="KW-0472">Membrane</keyword>
<dbReference type="RefSeq" id="WP_095608035.1">
    <property type="nucleotide sequence ID" value="NZ_LMVN01000002.1"/>
</dbReference>
<feature type="transmembrane region" description="Helical" evidence="1">
    <location>
        <begin position="185"/>
        <end position="207"/>
    </location>
</feature>
<feature type="domain" description="DUF2070" evidence="2">
    <location>
        <begin position="9"/>
        <end position="595"/>
    </location>
</feature>
<reference evidence="3 5" key="2">
    <citation type="journal article" date="2017" name="BMC Genomics">
        <title>Genomic analysis of methanogenic archaea reveals a shift towards energy conservation.</title>
        <authorList>
            <person name="Gilmore S.P."/>
            <person name="Henske J.K."/>
            <person name="Sexton J.A."/>
            <person name="Solomon K.V."/>
            <person name="Seppala S."/>
            <person name="Yoo J.I."/>
            <person name="Huyett L.M."/>
            <person name="Pressman A."/>
            <person name="Cogan J.Z."/>
            <person name="Kivenson V."/>
            <person name="Peng X."/>
            <person name="Tan Y."/>
            <person name="Valentine D.L."/>
            <person name="O'Malley M.A."/>
        </authorList>
    </citation>
    <scope>NUCLEOTIDE SEQUENCE [LARGE SCALE GENOMIC DNA]</scope>
    <source>
        <strain evidence="3 5">1R-7</strain>
    </source>
</reference>
<feature type="transmembrane region" description="Helical" evidence="1">
    <location>
        <begin position="51"/>
        <end position="72"/>
    </location>
</feature>
<keyword evidence="1" id="KW-1133">Transmembrane helix</keyword>
<reference evidence="4 6" key="1">
    <citation type="submission" date="2016-04" db="EMBL/GenBank/DDBJ databases">
        <title>Genome sequence of Methanosphaera cuniculi DSM 4103.</title>
        <authorList>
            <person name="Poehlein A."/>
            <person name="Seedorf H."/>
            <person name="Daniel R."/>
        </authorList>
    </citation>
    <scope>NUCLEOTIDE SEQUENCE [LARGE SCALE GENOMIC DNA]</scope>
    <source>
        <strain evidence="4 6">DSM 4103</strain>
    </source>
</reference>
<evidence type="ECO:0000259" key="2">
    <source>
        <dbReference type="Pfam" id="PF09843"/>
    </source>
</evidence>
<dbReference type="OrthoDB" id="8914at2157"/>
<dbReference type="EMBL" id="LWMS01000044">
    <property type="protein sequence ID" value="PWL07774.1"/>
    <property type="molecule type" value="Genomic_DNA"/>
</dbReference>
<dbReference type="Pfam" id="PF09843">
    <property type="entry name" value="DUF2070"/>
    <property type="match status" value="1"/>
</dbReference>
<dbReference type="EMBL" id="LMVN01000002">
    <property type="protein sequence ID" value="PAV08136.1"/>
    <property type="molecule type" value="Genomic_DNA"/>
</dbReference>
<dbReference type="InterPro" id="IPR019204">
    <property type="entry name" value="DUF2070_membrane"/>
</dbReference>
<evidence type="ECO:0000313" key="5">
    <source>
        <dbReference type="Proteomes" id="UP000217528"/>
    </source>
</evidence>
<proteinExistence type="predicted"/>
<dbReference type="Proteomes" id="UP000217528">
    <property type="component" value="Unassembled WGS sequence"/>
</dbReference>
<evidence type="ECO:0000313" key="4">
    <source>
        <dbReference type="EMBL" id="PWL07774.1"/>
    </source>
</evidence>
<protein>
    <recommendedName>
        <fullName evidence="2">DUF2070 domain-containing protein</fullName>
    </recommendedName>
</protein>
<feature type="transmembrane region" description="Helical" evidence="1">
    <location>
        <begin position="149"/>
        <end position="173"/>
    </location>
</feature>
<feature type="transmembrane region" description="Helical" evidence="1">
    <location>
        <begin position="93"/>
        <end position="118"/>
    </location>
</feature>
<name>A0A2A2HFR4_9EURY</name>
<keyword evidence="5" id="KW-1185">Reference proteome</keyword>
<comment type="caution">
    <text evidence="3">The sequence shown here is derived from an EMBL/GenBank/DDBJ whole genome shotgun (WGS) entry which is preliminary data.</text>
</comment>
<accession>A0A2A2HFR4</accession>
<feature type="transmembrane region" description="Helical" evidence="1">
    <location>
        <begin position="22"/>
        <end position="45"/>
    </location>
</feature>
<dbReference type="Proteomes" id="UP000246004">
    <property type="component" value="Unassembled WGS sequence"/>
</dbReference>
<keyword evidence="1" id="KW-0812">Transmembrane</keyword>
<evidence type="ECO:0000256" key="1">
    <source>
        <dbReference type="SAM" id="Phobius"/>
    </source>
</evidence>
<feature type="transmembrane region" description="Helical" evidence="1">
    <location>
        <begin position="124"/>
        <end position="142"/>
    </location>
</feature>
<evidence type="ECO:0000313" key="3">
    <source>
        <dbReference type="EMBL" id="PAV08136.1"/>
    </source>
</evidence>
<evidence type="ECO:0000313" key="6">
    <source>
        <dbReference type="Proteomes" id="UP000246004"/>
    </source>
</evidence>
<feature type="transmembrane region" description="Helical" evidence="1">
    <location>
        <begin position="583"/>
        <end position="600"/>
    </location>
</feature>